<proteinExistence type="predicted"/>
<dbReference type="SUPFAM" id="SSF142433">
    <property type="entry name" value="CinA-like"/>
    <property type="match status" value="1"/>
</dbReference>
<dbReference type="Gene3D" id="3.90.950.20">
    <property type="entry name" value="CinA-like"/>
    <property type="match status" value="1"/>
</dbReference>
<organism evidence="2 3">
    <name type="scientific">Alteromonas arenosi</name>
    <dbReference type="NCBI Taxonomy" id="3055817"/>
    <lineage>
        <taxon>Bacteria</taxon>
        <taxon>Pseudomonadati</taxon>
        <taxon>Pseudomonadota</taxon>
        <taxon>Gammaproteobacteria</taxon>
        <taxon>Alteromonadales</taxon>
        <taxon>Alteromonadaceae</taxon>
        <taxon>Alteromonas/Salinimonas group</taxon>
        <taxon>Alteromonas</taxon>
    </lineage>
</organism>
<gene>
    <name evidence="2" type="ORF">QTP81_15215</name>
</gene>
<comment type="caution">
    <text evidence="2">The sequence shown here is derived from an EMBL/GenBank/DDBJ whole genome shotgun (WGS) entry which is preliminary data.</text>
</comment>
<dbReference type="InterPro" id="IPR008136">
    <property type="entry name" value="CinA_C"/>
</dbReference>
<dbReference type="Proteomes" id="UP001234343">
    <property type="component" value="Unassembled WGS sequence"/>
</dbReference>
<evidence type="ECO:0000259" key="1">
    <source>
        <dbReference type="Pfam" id="PF02464"/>
    </source>
</evidence>
<dbReference type="RefSeq" id="WP_289366654.1">
    <property type="nucleotide sequence ID" value="NZ_JAUCBP010000012.1"/>
</dbReference>
<keyword evidence="3" id="KW-1185">Reference proteome</keyword>
<evidence type="ECO:0000313" key="3">
    <source>
        <dbReference type="Proteomes" id="UP001234343"/>
    </source>
</evidence>
<protein>
    <submittedName>
        <fullName evidence="2">CinA family protein</fullName>
    </submittedName>
</protein>
<sequence length="176" mass="18505">MEINLSAPVQLRADPQEADLFQLAEQLGSLLLARSWRVSCAESCTGGGIAYAITSVAGSSAWFDKSWVTYANEAKQNEINVDEDVLQNFGAVSAQTAEQMVTGVKVNSGAQVAVSVTGIAGPGGGSAEKPVGLVWFGFDVNGTQQVVSQQFLGDRGQVRRQAIAFALANLIEQLVA</sequence>
<name>A0ABT7T0J3_9ALTE</name>
<dbReference type="InterPro" id="IPR036653">
    <property type="entry name" value="CinA-like_C"/>
</dbReference>
<dbReference type="Pfam" id="PF02464">
    <property type="entry name" value="CinA"/>
    <property type="match status" value="1"/>
</dbReference>
<reference evidence="2 3" key="1">
    <citation type="submission" date="2023-06" db="EMBL/GenBank/DDBJ databases">
        <title>Alteromonas sp. ASW11-36 isolated from intertidal sand.</title>
        <authorList>
            <person name="Li Y."/>
        </authorList>
    </citation>
    <scope>NUCLEOTIDE SEQUENCE [LARGE SCALE GENOMIC DNA]</scope>
    <source>
        <strain evidence="2 3">ASW11-36</strain>
    </source>
</reference>
<accession>A0ABT7T0J3</accession>
<evidence type="ECO:0000313" key="2">
    <source>
        <dbReference type="EMBL" id="MDM7861952.1"/>
    </source>
</evidence>
<feature type="domain" description="CinA C-terminal" evidence="1">
    <location>
        <begin position="22"/>
        <end position="173"/>
    </location>
</feature>
<dbReference type="EMBL" id="JAUCBP010000012">
    <property type="protein sequence ID" value="MDM7861952.1"/>
    <property type="molecule type" value="Genomic_DNA"/>
</dbReference>
<dbReference type="NCBIfam" id="TIGR00199">
    <property type="entry name" value="PncC_domain"/>
    <property type="match status" value="1"/>
</dbReference>